<protein>
    <submittedName>
        <fullName evidence="2">Flavodoxin</fullName>
    </submittedName>
</protein>
<dbReference type="InterPro" id="IPR026816">
    <property type="entry name" value="Flavodoxin_dom"/>
</dbReference>
<feature type="domain" description="Flavodoxin" evidence="1">
    <location>
        <begin position="7"/>
        <end position="141"/>
    </location>
</feature>
<dbReference type="PANTHER" id="PTHR38030:SF2">
    <property type="entry name" value="PROTOPORPHYRINOGEN IX DEHYDROGENASE [QUINONE]"/>
    <property type="match status" value="1"/>
</dbReference>
<evidence type="ECO:0000259" key="1">
    <source>
        <dbReference type="Pfam" id="PF12724"/>
    </source>
</evidence>
<gene>
    <name evidence="2" type="ORF">H8891_05790</name>
</gene>
<evidence type="ECO:0000313" key="2">
    <source>
        <dbReference type="EMBL" id="MBC6003304.1"/>
    </source>
</evidence>
<dbReference type="Proteomes" id="UP000611796">
    <property type="component" value="Unassembled WGS sequence"/>
</dbReference>
<dbReference type="SUPFAM" id="SSF52218">
    <property type="entry name" value="Flavoproteins"/>
    <property type="match status" value="1"/>
</dbReference>
<dbReference type="RefSeq" id="WP_187005572.1">
    <property type="nucleotide sequence ID" value="NZ_JACRWD010000001.1"/>
</dbReference>
<accession>A0ABR7K370</accession>
<keyword evidence="3" id="KW-1185">Reference proteome</keyword>
<reference evidence="2 3" key="1">
    <citation type="submission" date="2020-08" db="EMBL/GenBank/DDBJ databases">
        <authorList>
            <person name="Liu C."/>
            <person name="Sun Q."/>
        </authorList>
    </citation>
    <scope>NUCLEOTIDE SEQUENCE [LARGE SCALE GENOMIC DNA]</scope>
    <source>
        <strain evidence="2 3">NSJ-45</strain>
    </source>
</reference>
<comment type="caution">
    <text evidence="2">The sequence shown here is derived from an EMBL/GenBank/DDBJ whole genome shotgun (WGS) entry which is preliminary data.</text>
</comment>
<dbReference type="PANTHER" id="PTHR38030">
    <property type="entry name" value="PROTOPORPHYRINOGEN IX DEHYDROGENASE [MENAQUINONE]"/>
    <property type="match status" value="1"/>
</dbReference>
<proteinExistence type="predicted"/>
<dbReference type="Gene3D" id="3.40.50.360">
    <property type="match status" value="1"/>
</dbReference>
<dbReference type="Pfam" id="PF12724">
    <property type="entry name" value="Flavodoxin_5"/>
    <property type="match status" value="1"/>
</dbReference>
<dbReference type="EMBL" id="JACRWD010000001">
    <property type="protein sequence ID" value="MBC6003304.1"/>
    <property type="molecule type" value="Genomic_DNA"/>
</dbReference>
<dbReference type="InterPro" id="IPR029039">
    <property type="entry name" value="Flavoprotein-like_sf"/>
</dbReference>
<organism evidence="2 3">
    <name type="scientific">Paeniclostridium hominis</name>
    <dbReference type="NCBI Taxonomy" id="2764329"/>
    <lineage>
        <taxon>Bacteria</taxon>
        <taxon>Bacillati</taxon>
        <taxon>Bacillota</taxon>
        <taxon>Clostridia</taxon>
        <taxon>Peptostreptococcales</taxon>
        <taxon>Peptostreptococcaceae</taxon>
        <taxon>Paeniclostridium</taxon>
    </lineage>
</organism>
<evidence type="ECO:0000313" key="3">
    <source>
        <dbReference type="Proteomes" id="UP000611796"/>
    </source>
</evidence>
<dbReference type="InterPro" id="IPR052200">
    <property type="entry name" value="Protoporphyrinogen_IX_DH"/>
</dbReference>
<sequence>MSKKVAVIYKTKYGSTKKYAGWMTLKLDADLYEITDIRPKHLLEYDTIVFGAGIYRGKINGINFIKENYDKVRDKELFIFTVGMESINESKKEAIIKNNLDDFKDKDFKLYNFKGSFEYKSLNILDKIMMKTLKKLIENKNKVDLTEDDLNILKGFEEKVDLTDKKSINDLIEDINKKVNS</sequence>
<name>A0ABR7K370_9FIRM</name>